<dbReference type="PANTHER" id="PTHR43404">
    <property type="entry name" value="LIPOPOLYSACCHARIDE CHOLINEPHOSPHOTRANSFERASE LICD"/>
    <property type="match status" value="1"/>
</dbReference>
<dbReference type="InterPro" id="IPR007074">
    <property type="entry name" value="LicD/FKTN/FKRP_NTP_transf"/>
</dbReference>
<name>F0HAD0_9BACT</name>
<proteinExistence type="predicted"/>
<dbReference type="EMBL" id="AEXO01000101">
    <property type="protein sequence ID" value="EGC85243.1"/>
    <property type="molecule type" value="Genomic_DNA"/>
</dbReference>
<gene>
    <name evidence="2" type="ORF">HMPREF9303_0388</name>
</gene>
<accession>F0HAD0</accession>
<sequence length="290" mass="34479">MIIRWLQIELSRMTNIEKLHRADMAILKEVIKICDEHGLKYYALGGTMLGAIRHKGFIPWDDDIDLGMPREDYEFFLKIAPSALSKTLKLINYKTDKDYHYYITRIQDVETKVMENRYESEGKYTHVSIDIFPLDGSPDNSLLRKLYFLRLMIHRAMMALHYKNGIDKERKRGIVEKIFLRVITLLPTDKMFNAYRQKEKIDKILKKYDMWTSVVSGNIMGAYRTVEMIPTAWYGKEAFYQFEDIKIRGIKEYDKYLHHLYGDYMQLPSVNARKIHFRIVEIHGQKIEES</sequence>
<dbReference type="Proteomes" id="UP000003155">
    <property type="component" value="Unassembled WGS sequence"/>
</dbReference>
<dbReference type="Pfam" id="PF04991">
    <property type="entry name" value="LicD"/>
    <property type="match status" value="1"/>
</dbReference>
<evidence type="ECO:0000313" key="3">
    <source>
        <dbReference type="Proteomes" id="UP000003155"/>
    </source>
</evidence>
<evidence type="ECO:0000313" key="2">
    <source>
        <dbReference type="EMBL" id="EGC85243.1"/>
    </source>
</evidence>
<dbReference type="AlphaFoldDB" id="F0HAD0"/>
<keyword evidence="3" id="KW-1185">Reference proteome</keyword>
<reference evidence="2 3" key="1">
    <citation type="submission" date="2011-02" db="EMBL/GenBank/DDBJ databases">
        <authorList>
            <person name="Durkin A.S."/>
            <person name="Madupu R."/>
            <person name="Torralba M."/>
            <person name="Gillis M."/>
            <person name="Methe B."/>
            <person name="Sutton G."/>
            <person name="Nelson K.E."/>
        </authorList>
    </citation>
    <scope>NUCLEOTIDE SEQUENCE [LARGE SCALE GENOMIC DNA]</scope>
    <source>
        <strain evidence="2 3">CRIS 18C-A</strain>
    </source>
</reference>
<protein>
    <submittedName>
        <fullName evidence="2">LICD family protein</fullName>
    </submittedName>
</protein>
<dbReference type="InterPro" id="IPR052942">
    <property type="entry name" value="LPS_cholinephosphotransferase"/>
</dbReference>
<evidence type="ECO:0000259" key="1">
    <source>
        <dbReference type="Pfam" id="PF04991"/>
    </source>
</evidence>
<dbReference type="GO" id="GO:0009100">
    <property type="term" value="P:glycoprotein metabolic process"/>
    <property type="evidence" value="ECO:0007669"/>
    <property type="project" value="UniProtKB-ARBA"/>
</dbReference>
<organism evidence="2 3">
    <name type="scientific">Prevotella denticola CRIS 18C-A</name>
    <dbReference type="NCBI Taxonomy" id="944557"/>
    <lineage>
        <taxon>Bacteria</taxon>
        <taxon>Pseudomonadati</taxon>
        <taxon>Bacteroidota</taxon>
        <taxon>Bacteroidia</taxon>
        <taxon>Bacteroidales</taxon>
        <taxon>Prevotellaceae</taxon>
        <taxon>Prevotella</taxon>
    </lineage>
</organism>
<dbReference type="PANTHER" id="PTHR43404:SF2">
    <property type="entry name" value="LIPOPOLYSACCHARIDE CHOLINEPHOSPHOTRANSFERASE LICD"/>
    <property type="match status" value="1"/>
</dbReference>
<feature type="domain" description="LicD/FKTN/FKRP nucleotidyltransferase" evidence="1">
    <location>
        <begin position="34"/>
        <end position="262"/>
    </location>
</feature>
<comment type="caution">
    <text evidence="2">The sequence shown here is derived from an EMBL/GenBank/DDBJ whole genome shotgun (WGS) entry which is preliminary data.</text>
</comment>